<dbReference type="KEGG" id="dpx:DAPPUDRAFT_241260"/>
<dbReference type="OrthoDB" id="6349658at2759"/>
<dbReference type="PhylomeDB" id="E9GDU0"/>
<feature type="domain" description="Apple" evidence="1">
    <location>
        <begin position="78"/>
        <end position="112"/>
    </location>
</feature>
<dbReference type="InterPro" id="IPR003609">
    <property type="entry name" value="Pan_app"/>
</dbReference>
<sequence length="163" mass="17327">MNCDFPGHDIERIASPGENCGSLCIASPNCTHFRHAPDGLCILKEAPLATPVTNTGEGSCGKDHWNSDGSLKWLLNCDFEGHDIGRIESPGDKCGGICVNNPECSHFRFDGQFCRTKKAPQSISRKAINGGACGFIPSRNFVIDKSPGNSGSNVGGFGVIVLF</sequence>
<dbReference type="HOGENOM" id="CLU_1397665_0_0_1"/>
<name>E9GDU0_DAPPU</name>
<evidence type="ECO:0000259" key="1">
    <source>
        <dbReference type="Pfam" id="PF14295"/>
    </source>
</evidence>
<dbReference type="Pfam" id="PF14295">
    <property type="entry name" value="PAN_4"/>
    <property type="match status" value="2"/>
</dbReference>
<keyword evidence="3" id="KW-1185">Reference proteome</keyword>
<proteinExistence type="predicted"/>
<organism evidence="2 3">
    <name type="scientific">Daphnia pulex</name>
    <name type="common">Water flea</name>
    <dbReference type="NCBI Taxonomy" id="6669"/>
    <lineage>
        <taxon>Eukaryota</taxon>
        <taxon>Metazoa</taxon>
        <taxon>Ecdysozoa</taxon>
        <taxon>Arthropoda</taxon>
        <taxon>Crustacea</taxon>
        <taxon>Branchiopoda</taxon>
        <taxon>Diplostraca</taxon>
        <taxon>Cladocera</taxon>
        <taxon>Anomopoda</taxon>
        <taxon>Daphniidae</taxon>
        <taxon>Daphnia</taxon>
    </lineage>
</organism>
<dbReference type="Gene3D" id="3.50.4.10">
    <property type="entry name" value="Hepatocyte Growth Factor"/>
    <property type="match status" value="2"/>
</dbReference>
<protein>
    <recommendedName>
        <fullName evidence="1">Apple domain-containing protein</fullName>
    </recommendedName>
</protein>
<evidence type="ECO:0000313" key="3">
    <source>
        <dbReference type="Proteomes" id="UP000000305"/>
    </source>
</evidence>
<dbReference type="Proteomes" id="UP000000305">
    <property type="component" value="Unassembled WGS sequence"/>
</dbReference>
<accession>E9GDU0</accession>
<feature type="domain" description="Apple" evidence="1">
    <location>
        <begin position="4"/>
        <end position="40"/>
    </location>
</feature>
<reference evidence="2 3" key="1">
    <citation type="journal article" date="2011" name="Science">
        <title>The ecoresponsive genome of Daphnia pulex.</title>
        <authorList>
            <person name="Colbourne J.K."/>
            <person name="Pfrender M.E."/>
            <person name="Gilbert D."/>
            <person name="Thomas W.K."/>
            <person name="Tucker A."/>
            <person name="Oakley T.H."/>
            <person name="Tokishita S."/>
            <person name="Aerts A."/>
            <person name="Arnold G.J."/>
            <person name="Basu M.K."/>
            <person name="Bauer D.J."/>
            <person name="Caceres C.E."/>
            <person name="Carmel L."/>
            <person name="Casola C."/>
            <person name="Choi J.H."/>
            <person name="Detter J.C."/>
            <person name="Dong Q."/>
            <person name="Dusheyko S."/>
            <person name="Eads B.D."/>
            <person name="Frohlich T."/>
            <person name="Geiler-Samerotte K.A."/>
            <person name="Gerlach D."/>
            <person name="Hatcher P."/>
            <person name="Jogdeo S."/>
            <person name="Krijgsveld J."/>
            <person name="Kriventseva E.V."/>
            <person name="Kultz D."/>
            <person name="Laforsch C."/>
            <person name="Lindquist E."/>
            <person name="Lopez J."/>
            <person name="Manak J.R."/>
            <person name="Muller J."/>
            <person name="Pangilinan J."/>
            <person name="Patwardhan R.P."/>
            <person name="Pitluck S."/>
            <person name="Pritham E.J."/>
            <person name="Rechtsteiner A."/>
            <person name="Rho M."/>
            <person name="Rogozin I.B."/>
            <person name="Sakarya O."/>
            <person name="Salamov A."/>
            <person name="Schaack S."/>
            <person name="Shapiro H."/>
            <person name="Shiga Y."/>
            <person name="Skalitzky C."/>
            <person name="Smith Z."/>
            <person name="Souvorov A."/>
            <person name="Sung W."/>
            <person name="Tang Z."/>
            <person name="Tsuchiya D."/>
            <person name="Tu H."/>
            <person name="Vos H."/>
            <person name="Wang M."/>
            <person name="Wolf Y.I."/>
            <person name="Yamagata H."/>
            <person name="Yamada T."/>
            <person name="Ye Y."/>
            <person name="Shaw J.R."/>
            <person name="Andrews J."/>
            <person name="Crease T.J."/>
            <person name="Tang H."/>
            <person name="Lucas S.M."/>
            <person name="Robertson H.M."/>
            <person name="Bork P."/>
            <person name="Koonin E.V."/>
            <person name="Zdobnov E.M."/>
            <person name="Grigoriev I.V."/>
            <person name="Lynch M."/>
            <person name="Boore J.L."/>
        </authorList>
    </citation>
    <scope>NUCLEOTIDE SEQUENCE [LARGE SCALE GENOMIC DNA]</scope>
</reference>
<dbReference type="EMBL" id="GL732540">
    <property type="protein sequence ID" value="EFX82420.1"/>
    <property type="molecule type" value="Genomic_DNA"/>
</dbReference>
<dbReference type="AlphaFoldDB" id="E9GDU0"/>
<evidence type="ECO:0000313" key="2">
    <source>
        <dbReference type="EMBL" id="EFX82420.1"/>
    </source>
</evidence>
<gene>
    <name evidence="2" type="ORF">DAPPUDRAFT_241260</name>
</gene>
<dbReference type="InParanoid" id="E9GDU0"/>